<keyword evidence="5 6" id="KW-0472">Membrane</keyword>
<evidence type="ECO:0000313" key="9">
    <source>
        <dbReference type="Proteomes" id="UP001333102"/>
    </source>
</evidence>
<comment type="subcellular location">
    <subcellularLocation>
        <location evidence="1">Cell membrane</location>
        <topology evidence="1">Single-pass membrane protein</topology>
    </subcellularLocation>
</comment>
<keyword evidence="3 6" id="KW-0812">Transmembrane</keyword>
<proteinExistence type="predicted"/>
<sequence length="154" mass="17206">MAANALFRPRRESIIFGVCAGLGRYFDVDPVLIRLLFVLLAFAGGFGIVAYVVLAIVMPSERSVGRESREVLHENVQEIREAATMAGQELSETLRLGRAGGRRRHLLGMVLVVLGGLLLMAQLGLFWWVRWELLWPLLLMGLGMLLLLRRPGRP</sequence>
<keyword evidence="9" id="KW-1185">Reference proteome</keyword>
<organism evidence="8 9">
    <name type="scientific">Geochorda subterranea</name>
    <dbReference type="NCBI Taxonomy" id="3109564"/>
    <lineage>
        <taxon>Bacteria</taxon>
        <taxon>Bacillati</taxon>
        <taxon>Bacillota</taxon>
        <taxon>Limnochordia</taxon>
        <taxon>Limnochordales</taxon>
        <taxon>Geochordaceae</taxon>
        <taxon>Geochorda</taxon>
    </lineage>
</organism>
<accession>A0ABZ1BN10</accession>
<evidence type="ECO:0000256" key="3">
    <source>
        <dbReference type="ARBA" id="ARBA00022692"/>
    </source>
</evidence>
<feature type="domain" description="Phage shock protein PspC N-terminal" evidence="7">
    <location>
        <begin position="5"/>
        <end position="61"/>
    </location>
</feature>
<evidence type="ECO:0000259" key="7">
    <source>
        <dbReference type="Pfam" id="PF04024"/>
    </source>
</evidence>
<dbReference type="RefSeq" id="WP_324668399.1">
    <property type="nucleotide sequence ID" value="NZ_CP141614.1"/>
</dbReference>
<evidence type="ECO:0000313" key="8">
    <source>
        <dbReference type="EMBL" id="WRP14104.1"/>
    </source>
</evidence>
<feature type="transmembrane region" description="Helical" evidence="6">
    <location>
        <begin position="133"/>
        <end position="148"/>
    </location>
</feature>
<evidence type="ECO:0000256" key="1">
    <source>
        <dbReference type="ARBA" id="ARBA00004162"/>
    </source>
</evidence>
<dbReference type="PANTHER" id="PTHR33885">
    <property type="entry name" value="PHAGE SHOCK PROTEIN C"/>
    <property type="match status" value="1"/>
</dbReference>
<name>A0ABZ1BN10_9FIRM</name>
<keyword evidence="2" id="KW-1003">Cell membrane</keyword>
<evidence type="ECO:0000256" key="6">
    <source>
        <dbReference type="SAM" id="Phobius"/>
    </source>
</evidence>
<keyword evidence="4 6" id="KW-1133">Transmembrane helix</keyword>
<dbReference type="InterPro" id="IPR007168">
    <property type="entry name" value="Phageshock_PspC_N"/>
</dbReference>
<dbReference type="EMBL" id="CP141614">
    <property type="protein sequence ID" value="WRP14104.1"/>
    <property type="molecule type" value="Genomic_DNA"/>
</dbReference>
<evidence type="ECO:0000256" key="2">
    <source>
        <dbReference type="ARBA" id="ARBA00022475"/>
    </source>
</evidence>
<evidence type="ECO:0000256" key="5">
    <source>
        <dbReference type="ARBA" id="ARBA00023136"/>
    </source>
</evidence>
<reference evidence="9" key="1">
    <citation type="submission" date="2023-12" db="EMBL/GenBank/DDBJ databases">
        <title>Novel isolates from deep terrestrial aquifers shed light on the physiology and ecology of the class Limnochordia.</title>
        <authorList>
            <person name="Karnachuk O.V."/>
            <person name="Lukina A.P."/>
            <person name="Avakyan M.R."/>
            <person name="Kadnikov V."/>
            <person name="Begmatov S."/>
            <person name="Beletsky A.V."/>
            <person name="Mardanov A.V."/>
            <person name="Ravin N.V."/>
        </authorList>
    </citation>
    <scope>NUCLEOTIDE SEQUENCE [LARGE SCALE GENOMIC DNA]</scope>
    <source>
        <strain evidence="9">LN</strain>
    </source>
</reference>
<evidence type="ECO:0000256" key="4">
    <source>
        <dbReference type="ARBA" id="ARBA00022989"/>
    </source>
</evidence>
<dbReference type="PANTHER" id="PTHR33885:SF3">
    <property type="entry name" value="PHAGE SHOCK PROTEIN C"/>
    <property type="match status" value="1"/>
</dbReference>
<dbReference type="Proteomes" id="UP001333102">
    <property type="component" value="Chromosome"/>
</dbReference>
<dbReference type="Pfam" id="PF04024">
    <property type="entry name" value="PspC"/>
    <property type="match status" value="1"/>
</dbReference>
<dbReference type="InterPro" id="IPR052027">
    <property type="entry name" value="PspC"/>
</dbReference>
<gene>
    <name evidence="8" type="ORF">VLY81_11835</name>
</gene>
<feature type="transmembrane region" description="Helical" evidence="6">
    <location>
        <begin position="106"/>
        <end position="127"/>
    </location>
</feature>
<protein>
    <submittedName>
        <fullName evidence="8">PspC domain-containing protein</fullName>
    </submittedName>
</protein>
<feature type="transmembrane region" description="Helical" evidence="6">
    <location>
        <begin position="31"/>
        <end position="57"/>
    </location>
</feature>